<feature type="non-terminal residue" evidence="2">
    <location>
        <position position="1"/>
    </location>
</feature>
<comment type="caution">
    <text evidence="2">The sequence shown here is derived from an EMBL/GenBank/DDBJ whole genome shotgun (WGS) entry which is preliminary data.</text>
</comment>
<keyword evidence="3" id="KW-1185">Reference proteome</keyword>
<dbReference type="EMBL" id="JAHUTI010030254">
    <property type="protein sequence ID" value="MED6241880.1"/>
    <property type="molecule type" value="Genomic_DNA"/>
</dbReference>
<feature type="region of interest" description="Disordered" evidence="1">
    <location>
        <begin position="78"/>
        <end position="116"/>
    </location>
</feature>
<protein>
    <submittedName>
        <fullName evidence="2">Uncharacterized protein</fullName>
    </submittedName>
</protein>
<evidence type="ECO:0000313" key="3">
    <source>
        <dbReference type="Proteomes" id="UP001345963"/>
    </source>
</evidence>
<proteinExistence type="predicted"/>
<gene>
    <name evidence="2" type="ORF">ATANTOWER_029206</name>
</gene>
<organism evidence="2 3">
    <name type="scientific">Ataeniobius toweri</name>
    <dbReference type="NCBI Taxonomy" id="208326"/>
    <lineage>
        <taxon>Eukaryota</taxon>
        <taxon>Metazoa</taxon>
        <taxon>Chordata</taxon>
        <taxon>Craniata</taxon>
        <taxon>Vertebrata</taxon>
        <taxon>Euteleostomi</taxon>
        <taxon>Actinopterygii</taxon>
        <taxon>Neopterygii</taxon>
        <taxon>Teleostei</taxon>
        <taxon>Neoteleostei</taxon>
        <taxon>Acanthomorphata</taxon>
        <taxon>Ovalentaria</taxon>
        <taxon>Atherinomorphae</taxon>
        <taxon>Cyprinodontiformes</taxon>
        <taxon>Goodeidae</taxon>
        <taxon>Ataeniobius</taxon>
    </lineage>
</organism>
<dbReference type="Proteomes" id="UP001345963">
    <property type="component" value="Unassembled WGS sequence"/>
</dbReference>
<evidence type="ECO:0000313" key="2">
    <source>
        <dbReference type="EMBL" id="MED6241880.1"/>
    </source>
</evidence>
<accession>A0ABU7AVH3</accession>
<sequence>QKIGQTDKFSSFSLVPQKSYLHNMQKHHKMSDELAKKNLPGQYVSRSVFLAVAEVCVGEPSCDCGMRGLSTNFAFRSGAGSRKHTHTHTQTNTYIHKEKETTHTQQGHGGGQEREE</sequence>
<reference evidence="2 3" key="1">
    <citation type="submission" date="2021-07" db="EMBL/GenBank/DDBJ databases">
        <authorList>
            <person name="Palmer J.M."/>
        </authorList>
    </citation>
    <scope>NUCLEOTIDE SEQUENCE [LARGE SCALE GENOMIC DNA]</scope>
    <source>
        <strain evidence="2 3">AT_MEX2019</strain>
        <tissue evidence="2">Muscle</tissue>
    </source>
</reference>
<name>A0ABU7AVH3_9TELE</name>
<evidence type="ECO:0000256" key="1">
    <source>
        <dbReference type="SAM" id="MobiDB-lite"/>
    </source>
</evidence>